<organism evidence="1">
    <name type="scientific">marine sediment metagenome</name>
    <dbReference type="NCBI Taxonomy" id="412755"/>
    <lineage>
        <taxon>unclassified sequences</taxon>
        <taxon>metagenomes</taxon>
        <taxon>ecological metagenomes</taxon>
    </lineage>
</organism>
<proteinExistence type="predicted"/>
<gene>
    <name evidence="1" type="ORF">S01H4_44447</name>
</gene>
<dbReference type="EMBL" id="BART01024646">
    <property type="protein sequence ID" value="GAG91526.1"/>
    <property type="molecule type" value="Genomic_DNA"/>
</dbReference>
<comment type="caution">
    <text evidence="1">The sequence shown here is derived from an EMBL/GenBank/DDBJ whole genome shotgun (WGS) entry which is preliminary data.</text>
</comment>
<name>X1D508_9ZZZZ</name>
<sequence length="42" mass="4997">MTFGEGGFHISIKDVPVTFLVREFWLLYPHLQDFFLNIFPHS</sequence>
<dbReference type="AlphaFoldDB" id="X1D508"/>
<evidence type="ECO:0000313" key="1">
    <source>
        <dbReference type="EMBL" id="GAG91526.1"/>
    </source>
</evidence>
<accession>X1D508</accession>
<protein>
    <submittedName>
        <fullName evidence="1">Uncharacterized protein</fullName>
    </submittedName>
</protein>
<feature type="non-terminal residue" evidence="1">
    <location>
        <position position="42"/>
    </location>
</feature>
<reference evidence="1" key="1">
    <citation type="journal article" date="2014" name="Front. Microbiol.">
        <title>High frequency of phylogenetically diverse reductive dehalogenase-homologous genes in deep subseafloor sedimentary metagenomes.</title>
        <authorList>
            <person name="Kawai M."/>
            <person name="Futagami T."/>
            <person name="Toyoda A."/>
            <person name="Takaki Y."/>
            <person name="Nishi S."/>
            <person name="Hori S."/>
            <person name="Arai W."/>
            <person name="Tsubouchi T."/>
            <person name="Morono Y."/>
            <person name="Uchiyama I."/>
            <person name="Ito T."/>
            <person name="Fujiyama A."/>
            <person name="Inagaki F."/>
            <person name="Takami H."/>
        </authorList>
    </citation>
    <scope>NUCLEOTIDE SEQUENCE</scope>
    <source>
        <strain evidence="1">Expedition CK06-06</strain>
    </source>
</reference>